<reference evidence="1" key="1">
    <citation type="submission" date="2020-10" db="EMBL/GenBank/DDBJ databases">
        <authorList>
            <person name="Gilroy R."/>
        </authorList>
    </citation>
    <scope>NUCLEOTIDE SEQUENCE</scope>
    <source>
        <strain evidence="1">B1-15692</strain>
    </source>
</reference>
<protein>
    <submittedName>
        <fullName evidence="1">Uncharacterized protein</fullName>
    </submittedName>
</protein>
<accession>A0A9D9I8A4</accession>
<evidence type="ECO:0000313" key="2">
    <source>
        <dbReference type="Proteomes" id="UP000823660"/>
    </source>
</evidence>
<dbReference type="Proteomes" id="UP000823660">
    <property type="component" value="Unassembled WGS sequence"/>
</dbReference>
<organism evidence="1 2">
    <name type="scientific">Candidatus Cryptobacteroides faecipullorum</name>
    <dbReference type="NCBI Taxonomy" id="2840764"/>
    <lineage>
        <taxon>Bacteria</taxon>
        <taxon>Pseudomonadati</taxon>
        <taxon>Bacteroidota</taxon>
        <taxon>Bacteroidia</taxon>
        <taxon>Bacteroidales</taxon>
        <taxon>Candidatus Cryptobacteroides</taxon>
    </lineage>
</organism>
<dbReference type="AlphaFoldDB" id="A0A9D9I8A4"/>
<gene>
    <name evidence="1" type="ORF">IAB99_04350</name>
</gene>
<proteinExistence type="predicted"/>
<dbReference type="EMBL" id="JADIMH010000022">
    <property type="protein sequence ID" value="MBO8466978.1"/>
    <property type="molecule type" value="Genomic_DNA"/>
</dbReference>
<sequence>MTETKTNFQTLNELITNHIMTILNEEMSGWNRIHLYAIGEHWVAFERSAYALSRIFKDSLPITVLNMKNYPFPVIMCSVHYAEIEFGHPAFSFSKKTPDYRLIKIDTIDRDEYRAWHDDIVMYYLGDEDPDENYCN</sequence>
<name>A0A9D9I8A4_9BACT</name>
<comment type="caution">
    <text evidence="1">The sequence shown here is derived from an EMBL/GenBank/DDBJ whole genome shotgun (WGS) entry which is preliminary data.</text>
</comment>
<reference evidence="1" key="2">
    <citation type="journal article" date="2021" name="PeerJ">
        <title>Extensive microbial diversity within the chicken gut microbiome revealed by metagenomics and culture.</title>
        <authorList>
            <person name="Gilroy R."/>
            <person name="Ravi A."/>
            <person name="Getino M."/>
            <person name="Pursley I."/>
            <person name="Horton D.L."/>
            <person name="Alikhan N.F."/>
            <person name="Baker D."/>
            <person name="Gharbi K."/>
            <person name="Hall N."/>
            <person name="Watson M."/>
            <person name="Adriaenssens E.M."/>
            <person name="Foster-Nyarko E."/>
            <person name="Jarju S."/>
            <person name="Secka A."/>
            <person name="Antonio M."/>
            <person name="Oren A."/>
            <person name="Chaudhuri R.R."/>
            <person name="La Ragione R."/>
            <person name="Hildebrand F."/>
            <person name="Pallen M.J."/>
        </authorList>
    </citation>
    <scope>NUCLEOTIDE SEQUENCE</scope>
    <source>
        <strain evidence="1">B1-15692</strain>
    </source>
</reference>
<evidence type="ECO:0000313" key="1">
    <source>
        <dbReference type="EMBL" id="MBO8466978.1"/>
    </source>
</evidence>